<accession>A0ABM7XED5</accession>
<proteinExistence type="predicted"/>
<feature type="transmembrane region" description="Helical" evidence="6">
    <location>
        <begin position="368"/>
        <end position="388"/>
    </location>
</feature>
<dbReference type="InterPro" id="IPR004814">
    <property type="entry name" value="Oligopep_transpt"/>
</dbReference>
<dbReference type="InterPro" id="IPR004813">
    <property type="entry name" value="OPT"/>
</dbReference>
<dbReference type="RefSeq" id="WP_248342647.1">
    <property type="nucleotide sequence ID" value="NZ_AP025592.1"/>
</dbReference>
<dbReference type="Proteomes" id="UP001162734">
    <property type="component" value="Chromosome"/>
</dbReference>
<evidence type="ECO:0000256" key="4">
    <source>
        <dbReference type="ARBA" id="ARBA00022989"/>
    </source>
</evidence>
<evidence type="ECO:0000256" key="1">
    <source>
        <dbReference type="ARBA" id="ARBA00004141"/>
    </source>
</evidence>
<keyword evidence="5 6" id="KW-0472">Membrane</keyword>
<name>A0ABM7XED5_9BACT</name>
<dbReference type="PANTHER" id="PTHR31645:SF0">
    <property type="entry name" value="OLIGOPEPTIDE TRANSPORTER YGL114W-RELATED"/>
    <property type="match status" value="1"/>
</dbReference>
<feature type="transmembrane region" description="Helical" evidence="6">
    <location>
        <begin position="327"/>
        <end position="348"/>
    </location>
</feature>
<keyword evidence="2" id="KW-0813">Transport</keyword>
<evidence type="ECO:0000256" key="2">
    <source>
        <dbReference type="ARBA" id="ARBA00022448"/>
    </source>
</evidence>
<feature type="transmembrane region" description="Helical" evidence="6">
    <location>
        <begin position="400"/>
        <end position="420"/>
    </location>
</feature>
<feature type="transmembrane region" description="Helical" evidence="6">
    <location>
        <begin position="459"/>
        <end position="476"/>
    </location>
</feature>
<dbReference type="NCBIfam" id="TIGR00733">
    <property type="entry name" value="OPT family oligopeptide transporter"/>
    <property type="match status" value="1"/>
</dbReference>
<organism evidence="7 8">
    <name type="scientific">Anaeromyxobacter paludicola</name>
    <dbReference type="NCBI Taxonomy" id="2918171"/>
    <lineage>
        <taxon>Bacteria</taxon>
        <taxon>Pseudomonadati</taxon>
        <taxon>Myxococcota</taxon>
        <taxon>Myxococcia</taxon>
        <taxon>Myxococcales</taxon>
        <taxon>Cystobacterineae</taxon>
        <taxon>Anaeromyxobacteraceae</taxon>
        <taxon>Anaeromyxobacter</taxon>
    </lineage>
</organism>
<evidence type="ECO:0000313" key="8">
    <source>
        <dbReference type="Proteomes" id="UP001162734"/>
    </source>
</evidence>
<evidence type="ECO:0000256" key="3">
    <source>
        <dbReference type="ARBA" id="ARBA00022692"/>
    </source>
</evidence>
<keyword evidence="8" id="KW-1185">Reference proteome</keyword>
<keyword evidence="3 6" id="KW-0812">Transmembrane</keyword>
<dbReference type="Pfam" id="PF03169">
    <property type="entry name" value="OPT"/>
    <property type="match status" value="1"/>
</dbReference>
<reference evidence="8" key="1">
    <citation type="journal article" date="2022" name="Int. J. Syst. Evol. Microbiol.">
        <title>Anaeromyxobacter oryzae sp. nov., Anaeromyxobacter diazotrophicus sp. nov. and Anaeromyxobacter paludicola sp. nov., isolated from paddy soils.</title>
        <authorList>
            <person name="Itoh H."/>
            <person name="Xu Z."/>
            <person name="Mise K."/>
            <person name="Masuda Y."/>
            <person name="Ushijima N."/>
            <person name="Hayakawa C."/>
            <person name="Shiratori Y."/>
            <person name="Senoo K."/>
        </authorList>
    </citation>
    <scope>NUCLEOTIDE SEQUENCE [LARGE SCALE GENOMIC DNA]</scope>
    <source>
        <strain evidence="8">Red630</strain>
    </source>
</reference>
<feature type="transmembrane region" description="Helical" evidence="6">
    <location>
        <begin position="111"/>
        <end position="129"/>
    </location>
</feature>
<comment type="subcellular location">
    <subcellularLocation>
        <location evidence="1">Membrane</location>
        <topology evidence="1">Multi-pass membrane protein</topology>
    </subcellularLocation>
</comment>
<feature type="transmembrane region" description="Helical" evidence="6">
    <location>
        <begin position="230"/>
        <end position="254"/>
    </location>
</feature>
<protein>
    <recommendedName>
        <fullName evidence="9">Oligopeptide transporter, OPT family</fullName>
    </recommendedName>
</protein>
<sequence length="713" mass="72566">MSPKPLVPYVPPDRVLRDFTFRAVALGVLLSIVFGMVNAYVGLRIGLTVSASIPSAVLSMAVLRGIFKNGTILENNVTHAVGSTGESVAAGVIFTLPALLFLGVRLSPFQIFLLGAVAGLLGLLMMIPLRRGLMVEEHGTLPFPEGTACAKVLIAGDKGGTTARPVILGGLVGIGYKLATGAFSLWKDSVTWTFAALHKATIGFDLSPLMLGVGYLIGPRVAGEMLAGGVLGFCVLIPFFDAAAGTGLGAALGVAPEAAGWSALGGEHSLWSEYVRYVGAGGVAFGGMVSLLRALPTIGSSFRGGLAAIGAGGDGAKRAGGAGGLGLVRPALLALGLFAVLSAGLRAVPALAIGGVPVWEKLGAGDAALMAGIVAAIAFAATWSLSWLSRSSLPRNDRDLPIPVVLGGALLLSLGLWLVPQLGLDLLGTVVAVVFSFFFVVVSARMVGLIGTTSQPMSGMVITALLATTVLFKVLGRTGPETMTMVILVGAVVSITISMSGDLAQDLKTGALIGTAPAHLQVGQMIGTVAAALRAGSVLLLLDAAYGLGSKLLPAPQARLMATIVRGVMEGRLPWRLMLLGVAICVVAWAVFKVSPLTFAIGLYLPITTSAPLVFGGLVSLLLARRVKDPARHAEADERATLAASGMIAGDALTGIAIAALTVTGLSDKLALRALGEGPLEDLVAVAPFAVAAFYLYRAARGRRAGAQAAAEG</sequence>
<dbReference type="InterPro" id="IPR045035">
    <property type="entry name" value="YSL-like"/>
</dbReference>
<feature type="transmembrane region" description="Helical" evidence="6">
    <location>
        <begin position="683"/>
        <end position="700"/>
    </location>
</feature>
<feature type="transmembrane region" description="Helical" evidence="6">
    <location>
        <begin position="196"/>
        <end position="218"/>
    </location>
</feature>
<dbReference type="EMBL" id="AP025592">
    <property type="protein sequence ID" value="BDG10247.1"/>
    <property type="molecule type" value="Genomic_DNA"/>
</dbReference>
<keyword evidence="4 6" id="KW-1133">Transmembrane helix</keyword>
<feature type="transmembrane region" description="Helical" evidence="6">
    <location>
        <begin position="642"/>
        <end position="663"/>
    </location>
</feature>
<feature type="transmembrane region" description="Helical" evidence="6">
    <location>
        <begin position="598"/>
        <end position="622"/>
    </location>
</feature>
<feature type="transmembrane region" description="Helical" evidence="6">
    <location>
        <begin position="20"/>
        <end position="40"/>
    </location>
</feature>
<feature type="transmembrane region" description="Helical" evidence="6">
    <location>
        <begin position="47"/>
        <end position="67"/>
    </location>
</feature>
<evidence type="ECO:0000256" key="5">
    <source>
        <dbReference type="ARBA" id="ARBA00023136"/>
    </source>
</evidence>
<gene>
    <name evidence="7" type="ORF">AMPC_33600</name>
</gene>
<evidence type="ECO:0008006" key="9">
    <source>
        <dbReference type="Google" id="ProtNLM"/>
    </source>
</evidence>
<feature type="transmembrane region" description="Helical" evidence="6">
    <location>
        <begin position="482"/>
        <end position="499"/>
    </location>
</feature>
<feature type="transmembrane region" description="Helical" evidence="6">
    <location>
        <begin position="426"/>
        <end position="447"/>
    </location>
</feature>
<feature type="transmembrane region" description="Helical" evidence="6">
    <location>
        <begin position="573"/>
        <end position="592"/>
    </location>
</feature>
<feature type="transmembrane region" description="Helical" evidence="6">
    <location>
        <begin position="87"/>
        <end position="104"/>
    </location>
</feature>
<evidence type="ECO:0000256" key="6">
    <source>
        <dbReference type="SAM" id="Phobius"/>
    </source>
</evidence>
<evidence type="ECO:0000313" key="7">
    <source>
        <dbReference type="EMBL" id="BDG10247.1"/>
    </source>
</evidence>
<dbReference type="PANTHER" id="PTHR31645">
    <property type="entry name" value="OLIGOPEPTIDE TRANSPORTER YGL114W-RELATED"/>
    <property type="match status" value="1"/>
</dbReference>